<feature type="chain" id="PRO_5044651289" description="Nucleotide exchange factor SIL1" evidence="12">
    <location>
        <begin position="34"/>
        <end position="462"/>
    </location>
</feature>
<comment type="function">
    <text evidence="10">Required for protein translocation and folding in the endoplasmic reticulum (ER). Functions as a nucleotide exchange factor for the ER lumenal chaperone HSPA5.</text>
</comment>
<comment type="subcellular location">
    <subcellularLocation>
        <location evidence="1">Endoplasmic reticulum lumen</location>
    </subcellularLocation>
</comment>
<keyword evidence="7" id="KW-0653">Protein transport</keyword>
<dbReference type="Gene3D" id="1.25.10.10">
    <property type="entry name" value="Leucine-rich Repeat Variant"/>
    <property type="match status" value="1"/>
</dbReference>
<evidence type="ECO:0000256" key="12">
    <source>
        <dbReference type="SAM" id="SignalP"/>
    </source>
</evidence>
<evidence type="ECO:0000256" key="10">
    <source>
        <dbReference type="ARBA" id="ARBA00037748"/>
    </source>
</evidence>
<protein>
    <recommendedName>
        <fullName evidence="3">Nucleotide exchange factor SIL1</fullName>
    </recommendedName>
</protein>
<keyword evidence="8" id="KW-0811">Translocation</keyword>
<accession>A0A6P7J7P6</accession>
<comment type="similarity">
    <text evidence="2">Belongs to the SIL1 family.</text>
</comment>
<evidence type="ECO:0000259" key="13">
    <source>
        <dbReference type="Pfam" id="PF08609"/>
    </source>
</evidence>
<evidence type="ECO:0000313" key="16">
    <source>
        <dbReference type="RefSeq" id="XP_028272806.1"/>
    </source>
</evidence>
<dbReference type="FunFam" id="1.25.10.10:FF:000148">
    <property type="entry name" value="SIL1 nucleotide exchange factor"/>
    <property type="match status" value="1"/>
</dbReference>
<keyword evidence="14" id="KW-1185">Reference proteome</keyword>
<evidence type="ECO:0000256" key="11">
    <source>
        <dbReference type="SAM" id="MobiDB-lite"/>
    </source>
</evidence>
<evidence type="ECO:0000256" key="4">
    <source>
        <dbReference type="ARBA" id="ARBA00022448"/>
    </source>
</evidence>
<evidence type="ECO:0000313" key="15">
    <source>
        <dbReference type="RefSeq" id="XP_028272805.1"/>
    </source>
</evidence>
<dbReference type="RefSeq" id="XP_028272806.1">
    <property type="nucleotide sequence ID" value="XM_028417005.1"/>
</dbReference>
<evidence type="ECO:0000313" key="14">
    <source>
        <dbReference type="Proteomes" id="UP000515145"/>
    </source>
</evidence>
<dbReference type="GO" id="GO:0015031">
    <property type="term" value="P:protein transport"/>
    <property type="evidence" value="ECO:0007669"/>
    <property type="project" value="UniProtKB-KW"/>
</dbReference>
<dbReference type="CTD" id="64374"/>
<dbReference type="OrthoDB" id="448649at2759"/>
<dbReference type="GeneID" id="114443097"/>
<evidence type="ECO:0000256" key="6">
    <source>
        <dbReference type="ARBA" id="ARBA00022824"/>
    </source>
</evidence>
<feature type="signal peptide" evidence="12">
    <location>
        <begin position="1"/>
        <end position="33"/>
    </location>
</feature>
<dbReference type="InterPro" id="IPR013918">
    <property type="entry name" value="Nucleotide_exch_fac_Fes1"/>
</dbReference>
<evidence type="ECO:0000256" key="1">
    <source>
        <dbReference type="ARBA" id="ARBA00004319"/>
    </source>
</evidence>
<dbReference type="AlphaFoldDB" id="A0A6P7J7P6"/>
<organism evidence="14 17">
    <name type="scientific">Parambassis ranga</name>
    <name type="common">Indian glassy fish</name>
    <dbReference type="NCBI Taxonomy" id="210632"/>
    <lineage>
        <taxon>Eukaryota</taxon>
        <taxon>Metazoa</taxon>
        <taxon>Chordata</taxon>
        <taxon>Craniata</taxon>
        <taxon>Vertebrata</taxon>
        <taxon>Euteleostomi</taxon>
        <taxon>Actinopterygii</taxon>
        <taxon>Neopterygii</taxon>
        <taxon>Teleostei</taxon>
        <taxon>Neoteleostei</taxon>
        <taxon>Acanthomorphata</taxon>
        <taxon>Ovalentaria</taxon>
        <taxon>Ambassidae</taxon>
        <taxon>Parambassis</taxon>
    </lineage>
</organism>
<dbReference type="GO" id="GO:0005788">
    <property type="term" value="C:endoplasmic reticulum lumen"/>
    <property type="evidence" value="ECO:0007669"/>
    <property type="project" value="UniProtKB-SubCell"/>
</dbReference>
<name>A0A6P7J7P6_9TELE</name>
<evidence type="ECO:0000256" key="8">
    <source>
        <dbReference type="ARBA" id="ARBA00023010"/>
    </source>
</evidence>
<evidence type="ECO:0000256" key="5">
    <source>
        <dbReference type="ARBA" id="ARBA00022729"/>
    </source>
</evidence>
<keyword evidence="9" id="KW-0325">Glycoprotein</keyword>
<gene>
    <name evidence="15 16 17 18" type="primary">sil1</name>
</gene>
<dbReference type="InterPro" id="IPR011989">
    <property type="entry name" value="ARM-like"/>
</dbReference>
<dbReference type="InterPro" id="IPR016024">
    <property type="entry name" value="ARM-type_fold"/>
</dbReference>
<keyword evidence="5 12" id="KW-0732">Signal</keyword>
<dbReference type="GO" id="GO:0000774">
    <property type="term" value="F:adenyl-nucleotide exchange factor activity"/>
    <property type="evidence" value="ECO:0007669"/>
    <property type="project" value="TreeGrafter"/>
</dbReference>
<keyword evidence="4" id="KW-0813">Transport</keyword>
<dbReference type="Pfam" id="PF08609">
    <property type="entry name" value="Fes1"/>
    <property type="match status" value="1"/>
</dbReference>
<dbReference type="SUPFAM" id="SSF48371">
    <property type="entry name" value="ARM repeat"/>
    <property type="match status" value="1"/>
</dbReference>
<feature type="domain" description="Nucleotide exchange factor Fes1" evidence="13">
    <location>
        <begin position="147"/>
        <end position="220"/>
    </location>
</feature>
<evidence type="ECO:0000256" key="9">
    <source>
        <dbReference type="ARBA" id="ARBA00023180"/>
    </source>
</evidence>
<dbReference type="InterPro" id="IPR050693">
    <property type="entry name" value="Hsp70_NEF-Inhibitors"/>
</dbReference>
<evidence type="ECO:0000313" key="18">
    <source>
        <dbReference type="RefSeq" id="XP_028272808.1"/>
    </source>
</evidence>
<sequence>MKPTCCGGASFSCLLLAVLLLLLHLSHITSILGQNTEGALTVVESEEEEGVGNVEATVDDDDGDEEGDLEVVQPNELWQTLKPGQAVPAGSHVRLNLQTGEREVRLGEEQLKYWTQEHRDKEDSRSFSHDELEQAMKKIKEDLKLSSQDTDRQESVASKYRPLEELKRDMAQLEMLVETDVQIMRRLLDQFNSSNTTTEQRLSILQELEYLVHQVDNAQTLCSMGGLQFILEGLNSTDSRLQQSSAFVLGSALASNPAVQVKAVESGALQILLTTLATAQTLQVQKKVLFAVASLLRNFPYAQRHFLSHGGLQVLSDLFRVDEGGILRTRIVTMLYDMISEKELISQAHLDPVLDASHEERVRQYSEVSLQLELLEKGWCSLVPQLLESADHDYREKALRALLAMAPVCLDQYRSDSSLLGSLLSLRDQYQAIVQSEMILGEENSYFAEIVELIDSLQVKMK</sequence>
<proteinExistence type="inferred from homology"/>
<evidence type="ECO:0000313" key="17">
    <source>
        <dbReference type="RefSeq" id="XP_028272807.1"/>
    </source>
</evidence>
<dbReference type="PANTHER" id="PTHR19316:SF35">
    <property type="entry name" value="NUCLEOTIDE EXCHANGE FACTOR SIL1"/>
    <property type="match status" value="1"/>
</dbReference>
<dbReference type="RefSeq" id="XP_028272805.1">
    <property type="nucleotide sequence ID" value="XM_028417004.1"/>
</dbReference>
<dbReference type="PANTHER" id="PTHR19316">
    <property type="entry name" value="PROTEIN FOLDING REGULATOR"/>
    <property type="match status" value="1"/>
</dbReference>
<feature type="region of interest" description="Disordered" evidence="11">
    <location>
        <begin position="44"/>
        <end position="65"/>
    </location>
</feature>
<dbReference type="Proteomes" id="UP000515145">
    <property type="component" value="Chromosome 10"/>
</dbReference>
<dbReference type="RefSeq" id="XP_028272807.1">
    <property type="nucleotide sequence ID" value="XM_028417006.1"/>
</dbReference>
<evidence type="ECO:0000256" key="2">
    <source>
        <dbReference type="ARBA" id="ARBA00010588"/>
    </source>
</evidence>
<reference evidence="15 16" key="1">
    <citation type="submission" date="2025-04" db="UniProtKB">
        <authorList>
            <consortium name="RefSeq"/>
        </authorList>
    </citation>
    <scope>IDENTIFICATION</scope>
</reference>
<keyword evidence="6" id="KW-0256">Endoplasmic reticulum</keyword>
<dbReference type="RefSeq" id="XP_028272808.1">
    <property type="nucleotide sequence ID" value="XM_028417007.1"/>
</dbReference>
<evidence type="ECO:0000256" key="3">
    <source>
        <dbReference type="ARBA" id="ARBA00015352"/>
    </source>
</evidence>
<evidence type="ECO:0000256" key="7">
    <source>
        <dbReference type="ARBA" id="ARBA00022927"/>
    </source>
</evidence>